<dbReference type="PANTHER" id="PTHR42105:SF1">
    <property type="entry name" value="TRANSALDOLASE"/>
    <property type="match status" value="1"/>
</dbReference>
<feature type="region of interest" description="Disordered" evidence="1">
    <location>
        <begin position="657"/>
        <end position="691"/>
    </location>
</feature>
<dbReference type="PANTHER" id="PTHR42105">
    <property type="entry name" value="DIM2-ASSOCIATED PROTEIN 1"/>
    <property type="match status" value="1"/>
</dbReference>
<feature type="compositionally biased region" description="Polar residues" evidence="1">
    <location>
        <begin position="673"/>
        <end position="687"/>
    </location>
</feature>
<organism evidence="2 3">
    <name type="scientific">Phyllachora maydis</name>
    <dbReference type="NCBI Taxonomy" id="1825666"/>
    <lineage>
        <taxon>Eukaryota</taxon>
        <taxon>Fungi</taxon>
        <taxon>Dikarya</taxon>
        <taxon>Ascomycota</taxon>
        <taxon>Pezizomycotina</taxon>
        <taxon>Sordariomycetes</taxon>
        <taxon>Sordariomycetidae</taxon>
        <taxon>Phyllachorales</taxon>
        <taxon>Phyllachoraceae</taxon>
        <taxon>Phyllachora</taxon>
    </lineage>
</organism>
<feature type="compositionally biased region" description="Polar residues" evidence="1">
    <location>
        <begin position="1143"/>
        <end position="1156"/>
    </location>
</feature>
<feature type="compositionally biased region" description="Polar residues" evidence="1">
    <location>
        <begin position="898"/>
        <end position="907"/>
    </location>
</feature>
<accession>A0AAD9MEP9</accession>
<feature type="compositionally biased region" description="Basic and acidic residues" evidence="1">
    <location>
        <begin position="462"/>
        <end position="474"/>
    </location>
</feature>
<feature type="compositionally biased region" description="Basic and acidic residues" evidence="1">
    <location>
        <begin position="103"/>
        <end position="117"/>
    </location>
</feature>
<gene>
    <name evidence="2" type="ORF">P8C59_008553</name>
</gene>
<evidence type="ECO:0000256" key="1">
    <source>
        <dbReference type="SAM" id="MobiDB-lite"/>
    </source>
</evidence>
<proteinExistence type="predicted"/>
<feature type="compositionally biased region" description="Basic and acidic residues" evidence="1">
    <location>
        <begin position="1014"/>
        <end position="1024"/>
    </location>
</feature>
<sequence length="1254" mass="136441">MGVDVKKKSTVPPLPAPTETETTFDPPSELGTDLSKPGDEKSSYSLPDDGTPVTIRTRGHRTNKSQTSLLIEYFEGGKSSSAVEQRKPSVRVRLTPSSKKTRNGRDRDHIQITETKTRKASLSRRATASPSAVTRGTADALSALSGDVDDAKSTNSYASATEESNVSRNPIDIEIDRAGHSHRSYDQHSIRSGASKASSINNPKLLETVEDAIRRLILPELNALKPPRATDEEYDDQEYYERSARMDDEYSAPTHYNYYGNTQDVPPPLKLHRRWKRATEPRLTNSELDHVVSARDSPWLLWRKGDFESWAFRRSPLQIARNSSTTAKDRQSPTESEAAITGAAVGAAAAALRAQQARAREEADEEHYEEEFVPAGIQRNKSFKEPASLGRTSRCLTRNHANAHHNDFQGRDAEAKQDDHGFGISESTAVVAGAAALAGAVAMAAAHHDSHSRQASQDQGEEWYRNSEDRKRDTIVTNPYEGTSPIANLPGLNENLLGRGSPYRAPDFGAAHARSPLGHKVDEGYISQGPNKTPELQVTTGKGVDFDMQPAMGPIEDPFYAPHERPLSGLSGGVGSPLYDAATGTGIDRIESKDIMALMQHLMVRDAQRSARDTEILVTIVRAAAEMRNSFDDIKRMLADTEDVIITEVKDNTDRSMQKAINGPRPYPGSAARSLQGNSLAATSTNGEDLPTKRRNIFRRALKGLSSKGTNDLGRIEDMLNQLLSEVDVLKSQTAQPSVNTSNQDAHSFDHVQPEVDEQDHGYEPEGHAGTSTASHASQSGHLSIPQSRGTSAKLGYDRKVSAHRISTVPEANEDEYDRGPELEEQALINETGGNHEQRHLLRTPARDQRGSSVPLDTPPQATAPAQGSLSNENTPRTDGGKKKTGGRTSWFPKISRWSETTTSSVAQAFRRSGQSRKAEDETQCRSGASRSGSIDGRSVGPGSIATYSDNLQYSDPYRNPSRELFSSDQPHTGFSQPDLEHSGTDAPAAAMASGSEYQPPMASVQGYANATPEDPKYKVHRDSLNLQHPQPRPGQTERFRANLESQALGFDSTMGPRSTEWAGSATSLHRFPRNPDRDSYNSATDQIRDAHAHQQQHWTSPPGSANMAAASSGPPIPPKEPIDRHATGADSPSGMLTRGTPPRSNRTSNLQKQSPQPRPSVESGYGTMMHGVPTASYVSHSREGFSSPKIENRNLSAALGVPARRPTGPRAMTPKSAGGEDGGDGSERRRKRDTFARPKKQRGDMADLATGCG</sequence>
<feature type="region of interest" description="Disordered" evidence="1">
    <location>
        <begin position="756"/>
        <end position="793"/>
    </location>
</feature>
<evidence type="ECO:0000313" key="2">
    <source>
        <dbReference type="EMBL" id="KAK2074339.1"/>
    </source>
</evidence>
<feature type="compositionally biased region" description="Polar residues" evidence="1">
    <location>
        <begin position="965"/>
        <end position="976"/>
    </location>
</feature>
<feature type="region of interest" description="Disordered" evidence="1">
    <location>
        <begin position="844"/>
        <end position="1254"/>
    </location>
</feature>
<feature type="region of interest" description="Disordered" evidence="1">
    <location>
        <begin position="1"/>
        <end position="170"/>
    </location>
</feature>
<comment type="caution">
    <text evidence="2">The sequence shown here is derived from an EMBL/GenBank/DDBJ whole genome shotgun (WGS) entry which is preliminary data.</text>
</comment>
<dbReference type="EMBL" id="JAQQPM010000008">
    <property type="protein sequence ID" value="KAK2074339.1"/>
    <property type="molecule type" value="Genomic_DNA"/>
</dbReference>
<feature type="compositionally biased region" description="Basic and acidic residues" evidence="1">
    <location>
        <begin position="756"/>
        <end position="767"/>
    </location>
</feature>
<keyword evidence="3" id="KW-1185">Reference proteome</keyword>
<dbReference type="Proteomes" id="UP001217918">
    <property type="component" value="Unassembled WGS sequence"/>
</dbReference>
<feature type="compositionally biased region" description="Polar residues" evidence="1">
    <location>
        <begin position="124"/>
        <end position="134"/>
    </location>
</feature>
<feature type="compositionally biased region" description="Polar residues" evidence="1">
    <location>
        <begin position="153"/>
        <end position="168"/>
    </location>
</feature>
<feature type="compositionally biased region" description="Basic and acidic residues" evidence="1">
    <location>
        <begin position="1234"/>
        <end position="1246"/>
    </location>
</feature>
<name>A0AAD9MEP9_9PEZI</name>
<protein>
    <submittedName>
        <fullName evidence="2">Uncharacterized protein</fullName>
    </submittedName>
</protein>
<dbReference type="AlphaFoldDB" id="A0AAD9MEP9"/>
<feature type="region of interest" description="Disordered" evidence="1">
    <location>
        <begin position="379"/>
        <end position="398"/>
    </location>
</feature>
<feature type="region of interest" description="Disordered" evidence="1">
    <location>
        <begin position="448"/>
        <end position="487"/>
    </location>
</feature>
<reference evidence="2" key="1">
    <citation type="journal article" date="2023" name="Mol. Plant Microbe Interact.">
        <title>Elucidating the Obligate Nature and Biological Capacity of an Invasive Fungal Corn Pathogen.</title>
        <authorList>
            <person name="MacCready J.S."/>
            <person name="Roggenkamp E.M."/>
            <person name="Gdanetz K."/>
            <person name="Chilvers M.I."/>
        </authorList>
    </citation>
    <scope>NUCLEOTIDE SEQUENCE</scope>
    <source>
        <strain evidence="2">PM02</strain>
    </source>
</reference>
<evidence type="ECO:0000313" key="3">
    <source>
        <dbReference type="Proteomes" id="UP001217918"/>
    </source>
</evidence>
<feature type="compositionally biased region" description="Polar residues" evidence="1">
    <location>
        <begin position="1094"/>
        <end position="1104"/>
    </location>
</feature>
<feature type="compositionally biased region" description="Polar residues" evidence="1">
    <location>
        <begin position="770"/>
        <end position="791"/>
    </location>
</feature>
<feature type="compositionally biased region" description="Polar residues" evidence="1">
    <location>
        <begin position="860"/>
        <end position="874"/>
    </location>
</feature>